<dbReference type="Proteomes" id="UP000434273">
    <property type="component" value="Segment"/>
</dbReference>
<sequence>MILLHLPSRSIAAAAIAVPTWQPLLRTRSFIKRNVRRFEHIRSETLEMFVKELRWADYEVKTIPCDECREYTWRTLSNHCVYCLLMPHILLEPLESTLCFCIDHLWLAGLDSAVVWEPVRWWEYDFKSCPPWPRCFATTISQSELAHRLETATIKEERRRENDCEIS</sequence>
<accession>A0A6B9ER79</accession>
<reference evidence="1 2" key="1">
    <citation type="journal article" date="2019" name="Can. Vet. J.">
        <title>First reported outbreak of Duck atadenovirus A tracheobronchitis in 3-week-old ducklings in Quebec including whole genome sequence of the virus.</title>
        <authorList>
            <person name="Chenier S."/>
            <person name="Desroches M."/>
            <person name="Provost C."/>
            <person name="Bournival V."/>
            <person name="St-Sauveur V.G."/>
            <person name="Koszegi M."/>
            <person name="Gagnon C.A."/>
        </authorList>
    </citation>
    <scope>NUCLEOTIDE SEQUENCE [LARGE SCALE GENOMIC DNA]</scope>
    <source>
        <strain evidence="1 2">FMV-19-2234581</strain>
    </source>
</reference>
<proteinExistence type="predicted"/>
<protein>
    <submittedName>
        <fullName evidence="1">Uncharacterized protein</fullName>
    </submittedName>
</protein>
<name>A0A6B9ER79_DADV1</name>
<evidence type="ECO:0000313" key="1">
    <source>
        <dbReference type="EMBL" id="QGX86434.1"/>
    </source>
</evidence>
<organism evidence="1 2">
    <name type="scientific">Duck adenovirus 1</name>
    <name type="common">DAdV-1</name>
    <dbReference type="NCBI Taxonomy" id="130329"/>
    <lineage>
        <taxon>Viruses</taxon>
        <taxon>Varidnaviria</taxon>
        <taxon>Bamfordvirae</taxon>
        <taxon>Preplasmiviricota</taxon>
        <taxon>Polisuviricotina</taxon>
        <taxon>Pharingeaviricetes</taxon>
        <taxon>Rowavirales</taxon>
        <taxon>Adenoviridae</taxon>
        <taxon>Barthadenovirus</taxon>
        <taxon>Barthadenovirus galloanserae</taxon>
        <taxon>Duck atadenovirus A</taxon>
    </lineage>
</organism>
<dbReference type="EMBL" id="MN310513">
    <property type="protein sequence ID" value="QGX86434.1"/>
    <property type="molecule type" value="Genomic_DNA"/>
</dbReference>
<evidence type="ECO:0000313" key="2">
    <source>
        <dbReference type="Proteomes" id="UP000434273"/>
    </source>
</evidence>